<evidence type="ECO:0000313" key="6">
    <source>
        <dbReference type="Proteomes" id="UP000054976"/>
    </source>
</evidence>
<dbReference type="InterPro" id="IPR048389">
    <property type="entry name" value="YciQ-like_C"/>
</dbReference>
<evidence type="ECO:0000259" key="3">
    <source>
        <dbReference type="Pfam" id="PF09972"/>
    </source>
</evidence>
<keyword evidence="6" id="KW-1185">Reference proteome</keyword>
<feature type="domain" description="DUF2207" evidence="3">
    <location>
        <begin position="24"/>
        <end position="211"/>
    </location>
</feature>
<evidence type="ECO:0000256" key="1">
    <source>
        <dbReference type="SAM" id="MobiDB-lite"/>
    </source>
</evidence>
<dbReference type="STRING" id="86166.TAGGR_397"/>
<feature type="domain" description="Predicted membrane protein YciQ-like C-terminal" evidence="4">
    <location>
        <begin position="263"/>
        <end position="501"/>
    </location>
</feature>
<dbReference type="Proteomes" id="UP000054976">
    <property type="component" value="Unassembled WGS sequence"/>
</dbReference>
<dbReference type="AlphaFoldDB" id="A0A0U9HRI3"/>
<proteinExistence type="predicted"/>
<feature type="region of interest" description="Disordered" evidence="1">
    <location>
        <begin position="538"/>
        <end position="567"/>
    </location>
</feature>
<feature type="transmembrane region" description="Helical" evidence="2">
    <location>
        <begin position="229"/>
        <end position="247"/>
    </location>
</feature>
<evidence type="ECO:0000259" key="4">
    <source>
        <dbReference type="Pfam" id="PF20990"/>
    </source>
</evidence>
<keyword evidence="2" id="KW-1133">Transmembrane helix</keyword>
<organism evidence="5 6">
    <name type="scientific">Thermodesulfovibrio aggregans</name>
    <dbReference type="NCBI Taxonomy" id="86166"/>
    <lineage>
        <taxon>Bacteria</taxon>
        <taxon>Pseudomonadati</taxon>
        <taxon>Nitrospirota</taxon>
        <taxon>Thermodesulfovibrionia</taxon>
        <taxon>Thermodesulfovibrionales</taxon>
        <taxon>Thermodesulfovibrionaceae</taxon>
        <taxon>Thermodesulfovibrio</taxon>
    </lineage>
</organism>
<dbReference type="InterPro" id="IPR018702">
    <property type="entry name" value="DUF2207"/>
</dbReference>
<keyword evidence="2" id="KW-0812">Transmembrane</keyword>
<gene>
    <name evidence="5" type="ORF">TAGGR_397</name>
</gene>
<feature type="transmembrane region" description="Helical" evidence="2">
    <location>
        <begin position="419"/>
        <end position="439"/>
    </location>
</feature>
<evidence type="ECO:0008006" key="7">
    <source>
        <dbReference type="Google" id="ProtNLM"/>
    </source>
</evidence>
<evidence type="ECO:0000256" key="2">
    <source>
        <dbReference type="SAM" id="Phobius"/>
    </source>
</evidence>
<keyword evidence="2" id="KW-0472">Membrane</keyword>
<feature type="compositionally biased region" description="Gly residues" evidence="1">
    <location>
        <begin position="547"/>
        <end position="567"/>
    </location>
</feature>
<dbReference type="OrthoDB" id="9767603at2"/>
<name>A0A0U9HRI3_9BACT</name>
<sequence>MRKNIFLCLFVFFLFISNGYCWLINNYDVDIKVETNGDLKITERITVDFAYENKHGIYRDIPIDFIDPSGKKHKIEIKEISVTDERFNPYVINISSWGNNLRIRIGDPKTYVSGIQNYVIRYKVKYALYSLGNIDELYWNSIGTGWAVPIKSGITTVYLPFDNPSLQYACYTGAFGSIGKDCRVRKEGNQLTFILTRSLSPHEGMTIAVGWPAGLIPIQTGPPWWKNPWIYVAVYIPSLFIFLYWLWYRKGRDVGGRGVVQVQYEPPEDMTPLEAGTLIDEKTDTRDIVAEIIDLARRGYIKITETEEKGFLLGKRRDYIFEKIKDLDSEIQSKDFDLKILNAIFEGRKMRKLSELKKKFYRFIPGITKSAFSSLTRKGFFTENPMSVKNKYALFAIIVFILTIFLSIAFGASQVTPPFPLLVSGIVTAISLFIVGQFMPRKTSKGTQMKEYLKGYEEFISRVEKSVIEKLFPPEKIPEVFERNLPFAIAFGEAEKWATAFEGLFTEPPNWYYGKGSFSPSSFAYAINTFTSEATQILSSAPRSSGSGSGGGGFSGGGGGGGGGGSW</sequence>
<dbReference type="EMBL" id="BCNO01000003">
    <property type="protein sequence ID" value="GAQ95624.1"/>
    <property type="molecule type" value="Genomic_DNA"/>
</dbReference>
<evidence type="ECO:0000313" key="5">
    <source>
        <dbReference type="EMBL" id="GAQ95624.1"/>
    </source>
</evidence>
<dbReference type="Pfam" id="PF09972">
    <property type="entry name" value="DUF2207"/>
    <property type="match status" value="1"/>
</dbReference>
<dbReference type="RefSeq" id="WP_059177052.1">
    <property type="nucleotide sequence ID" value="NZ_BCNO01000003.1"/>
</dbReference>
<accession>A0A0U9HRI3</accession>
<dbReference type="Pfam" id="PF20990">
    <property type="entry name" value="DUF2207_C"/>
    <property type="match status" value="1"/>
</dbReference>
<feature type="transmembrane region" description="Helical" evidence="2">
    <location>
        <begin position="392"/>
        <end position="413"/>
    </location>
</feature>
<comment type="caution">
    <text evidence="5">The sequence shown here is derived from an EMBL/GenBank/DDBJ whole genome shotgun (WGS) entry which is preliminary data.</text>
</comment>
<reference evidence="6" key="1">
    <citation type="submission" date="2016-01" db="EMBL/GenBank/DDBJ databases">
        <title>Draft genome sequence of Thermodesulfovibrio aggregans strain TGE-P1.</title>
        <authorList>
            <person name="Sekiguchi Y."/>
            <person name="Ohashi A."/>
            <person name="Matsuura N."/>
            <person name="Tourlousse M.D."/>
        </authorList>
    </citation>
    <scope>NUCLEOTIDE SEQUENCE [LARGE SCALE GENOMIC DNA]</scope>
    <source>
        <strain evidence="6">TGE-P1</strain>
    </source>
</reference>
<protein>
    <recommendedName>
        <fullName evidence="7">DUF2207 domain-containing protein</fullName>
    </recommendedName>
</protein>